<protein>
    <submittedName>
        <fullName evidence="2">Uncharacterized protein</fullName>
    </submittedName>
</protein>
<dbReference type="EMBL" id="JABEYC010000684">
    <property type="protein sequence ID" value="KAF4975027.1"/>
    <property type="molecule type" value="Genomic_DNA"/>
</dbReference>
<feature type="region of interest" description="Disordered" evidence="1">
    <location>
        <begin position="178"/>
        <end position="207"/>
    </location>
</feature>
<dbReference type="AlphaFoldDB" id="A0A8H4UEC6"/>
<dbReference type="PANTHER" id="PTHR34365:SF7">
    <property type="entry name" value="GLYCINE-RICH DOMAIN-CONTAINING PROTEIN 1"/>
    <property type="match status" value="1"/>
</dbReference>
<evidence type="ECO:0000313" key="2">
    <source>
        <dbReference type="EMBL" id="KAF4975027.1"/>
    </source>
</evidence>
<gene>
    <name evidence="2" type="ORF">FZEAL_8134</name>
</gene>
<feature type="non-terminal residue" evidence="2">
    <location>
        <position position="1"/>
    </location>
</feature>
<comment type="caution">
    <text evidence="2">The sequence shown here is derived from an EMBL/GenBank/DDBJ whole genome shotgun (WGS) entry which is preliminary data.</text>
</comment>
<sequence>MPFSSVYEDPWTRKPIGLGHAAVQHLDLIEIFLKLLIHLGDANGYITDETLAYVEWRYTVYLRFIDARGYCPNDHPPPWDVALVMYLHMLSPSRFHHYLYDNRNRVLKGIFGLEHRHFPMTKLLSGEWCPRRTQRFWNDWNTPGGSACGGPNLPYQLWPSAPWESKRHSRVLTRLLGKDATQPPSSDQKWMPPTDLKTQGTQGMTKHKQGPIVLMQQWYRCRTSVPEEGFRAWDIESYAAVRAQRIHERCRSQSQHEQFNEICGLQPWPSIQDLRAELDHQTSFWKVMTHAKNTVPGFVESLTDQVTDYEDFLTLFSGVLPKNGRYGFYKSKLDPQTPPVHPKTPVQTGKRVGLKISRLLPPTLEIDLLWHTHRLFPACYWVWSDNKADWVLEMQTTSGAGAGNILLGYTKEQWRTATGAELIKGTPVDHWFTEYVPAAAKHASQGVMRTDLA</sequence>
<dbReference type="PANTHER" id="PTHR34365">
    <property type="entry name" value="ENOLASE (DUF1399)"/>
    <property type="match status" value="1"/>
</dbReference>
<dbReference type="InterPro" id="IPR009836">
    <property type="entry name" value="GRDP-like"/>
</dbReference>
<evidence type="ECO:0000313" key="3">
    <source>
        <dbReference type="Proteomes" id="UP000635477"/>
    </source>
</evidence>
<dbReference type="Proteomes" id="UP000635477">
    <property type="component" value="Unassembled WGS sequence"/>
</dbReference>
<dbReference type="OrthoDB" id="2684236at2759"/>
<evidence type="ECO:0000256" key="1">
    <source>
        <dbReference type="SAM" id="MobiDB-lite"/>
    </source>
</evidence>
<reference evidence="2" key="1">
    <citation type="journal article" date="2020" name="BMC Genomics">
        <title>Correction to: Identification and distribution of gene clusters required for synthesis of sphingolipid metabolism inhibitors in diverse species of the filamentous fungus Fusarium.</title>
        <authorList>
            <person name="Kim H.S."/>
            <person name="Lohmar J.M."/>
            <person name="Busman M."/>
            <person name="Brown D.W."/>
            <person name="Naumann T.A."/>
            <person name="Divon H.H."/>
            <person name="Lysoe E."/>
            <person name="Uhlig S."/>
            <person name="Proctor R.H."/>
        </authorList>
    </citation>
    <scope>NUCLEOTIDE SEQUENCE</scope>
    <source>
        <strain evidence="2">NRRL 22465</strain>
    </source>
</reference>
<name>A0A8H4UEC6_9HYPO</name>
<organism evidence="2 3">
    <name type="scientific">Fusarium zealandicum</name>
    <dbReference type="NCBI Taxonomy" id="1053134"/>
    <lineage>
        <taxon>Eukaryota</taxon>
        <taxon>Fungi</taxon>
        <taxon>Dikarya</taxon>
        <taxon>Ascomycota</taxon>
        <taxon>Pezizomycotina</taxon>
        <taxon>Sordariomycetes</taxon>
        <taxon>Hypocreomycetidae</taxon>
        <taxon>Hypocreales</taxon>
        <taxon>Nectriaceae</taxon>
        <taxon>Fusarium</taxon>
        <taxon>Fusarium staphyleae species complex</taxon>
    </lineage>
</organism>
<keyword evidence="3" id="KW-1185">Reference proteome</keyword>
<proteinExistence type="predicted"/>
<accession>A0A8H4UEC6</accession>
<reference evidence="2" key="2">
    <citation type="submission" date="2020-05" db="EMBL/GenBank/DDBJ databases">
        <authorList>
            <person name="Kim H.-S."/>
            <person name="Proctor R.H."/>
            <person name="Brown D.W."/>
        </authorList>
    </citation>
    <scope>NUCLEOTIDE SEQUENCE</scope>
    <source>
        <strain evidence="2">NRRL 22465</strain>
    </source>
</reference>